<dbReference type="InterPro" id="IPR027477">
    <property type="entry name" value="Succ_DH/fumarate_Rdtase_cat_sf"/>
</dbReference>
<dbReference type="InterPro" id="IPR007329">
    <property type="entry name" value="FMN-bd"/>
</dbReference>
<evidence type="ECO:0000256" key="5">
    <source>
        <dbReference type="ARBA" id="ARBA00022827"/>
    </source>
</evidence>
<dbReference type="Gene3D" id="3.50.50.60">
    <property type="entry name" value="FAD/NAD(P)-binding domain"/>
    <property type="match status" value="1"/>
</dbReference>
<evidence type="ECO:0000256" key="2">
    <source>
        <dbReference type="ARBA" id="ARBA00001974"/>
    </source>
</evidence>
<keyword evidence="5" id="KW-0274">FAD</keyword>
<dbReference type="SUPFAM" id="SSF51905">
    <property type="entry name" value="FAD/NAD(P)-binding domain"/>
    <property type="match status" value="1"/>
</dbReference>
<feature type="signal peptide" evidence="7">
    <location>
        <begin position="1"/>
        <end position="21"/>
    </location>
</feature>
<dbReference type="Gene3D" id="3.90.1010.20">
    <property type="match status" value="1"/>
</dbReference>
<dbReference type="PRINTS" id="PR00368">
    <property type="entry name" value="FADPNR"/>
</dbReference>
<dbReference type="Pfam" id="PF00890">
    <property type="entry name" value="FAD_binding_2"/>
    <property type="match status" value="1"/>
</dbReference>
<comment type="cofactor">
    <cofactor evidence="2">
        <name>FAD</name>
        <dbReference type="ChEBI" id="CHEBI:57692"/>
    </cofactor>
</comment>
<evidence type="ECO:0000256" key="4">
    <source>
        <dbReference type="ARBA" id="ARBA00022630"/>
    </source>
</evidence>
<comment type="caution">
    <text evidence="9">The sequence shown here is derived from an EMBL/GenBank/DDBJ whole genome shotgun (WGS) entry which is preliminary data.</text>
</comment>
<reference evidence="9 10" key="1">
    <citation type="submission" date="2022-02" db="EMBL/GenBank/DDBJ databases">
        <title>Mesosutterella porci, a novel member of the family Sutterellaceae from pig feces.</title>
        <authorList>
            <person name="Wylensek D."/>
            <person name="Clavel T."/>
        </authorList>
    </citation>
    <scope>NUCLEOTIDE SEQUENCE [LARGE SCALE GENOMIC DNA]</scope>
    <source>
        <strain evidence="10">oilRF-744-wt-GAM-9</strain>
    </source>
</reference>
<dbReference type="PANTHER" id="PTHR43400">
    <property type="entry name" value="FUMARATE REDUCTASE"/>
    <property type="match status" value="1"/>
</dbReference>
<dbReference type="InterPro" id="IPR050315">
    <property type="entry name" value="FAD-oxidoreductase_2"/>
</dbReference>
<dbReference type="EMBL" id="JAKNCT010000001">
    <property type="protein sequence ID" value="MCG5030113.1"/>
    <property type="molecule type" value="Genomic_DNA"/>
</dbReference>
<keyword evidence="6" id="KW-0560">Oxidoreductase</keyword>
<protein>
    <submittedName>
        <fullName evidence="9">FAD-dependent oxidoreductase</fullName>
    </submittedName>
</protein>
<dbReference type="Gene3D" id="3.90.700.10">
    <property type="entry name" value="Succinate dehydrogenase/fumarate reductase flavoprotein, catalytic domain"/>
    <property type="match status" value="1"/>
</dbReference>
<evidence type="ECO:0000256" key="6">
    <source>
        <dbReference type="ARBA" id="ARBA00023002"/>
    </source>
</evidence>
<dbReference type="Proteomes" id="UP001297600">
    <property type="component" value="Unassembled WGS sequence"/>
</dbReference>
<comment type="similarity">
    <text evidence="3">Belongs to the FAD-dependent oxidoreductase 2 family. FRD/SDH subfamily.</text>
</comment>
<evidence type="ECO:0000313" key="10">
    <source>
        <dbReference type="Proteomes" id="UP001297600"/>
    </source>
</evidence>
<keyword evidence="7" id="KW-0732">Signal</keyword>
<dbReference type="Pfam" id="PF04205">
    <property type="entry name" value="FMN_bind"/>
    <property type="match status" value="1"/>
</dbReference>
<keyword evidence="4" id="KW-0285">Flavoprotein</keyword>
<dbReference type="RefSeq" id="WP_237977767.1">
    <property type="nucleotide sequence ID" value="NZ_JAKNCT010000001.1"/>
</dbReference>
<sequence>MLKLNRILPAVLLAAAGTALAYNPGTYRAEYPGQNGMVPVTVTFSKNKIEKIEIGENKETIGIGQTAVKKLPGRIRQYQSLGVDRVSGATVSSVAILQAVANCVEQAGGDVSSMLKPVRARQVHTRKTLSSDLVVIGGGAAGMIAAINASQQGLKVILLEKQEFLGGASSICGGVVDTEGSAAQRALGEKTDTPTKFAFDLMANGQQKNDLPGLTFYAENLGKSIDWVVSQGVQLDMKKGFAFRAEHKTPRVIPLLGGCPRYAQTLREILGKSRTRVMLSTRATDLITRNGAVTGVKAKSSDGAAYTIHSKAVLLATGGYGYNKEMLQGDLKSALYYGPVSSTGDGHKMAEKVGAAMQLMEYGKIYPQGIESSPGIAKSTLQGNNAAYDNSGILVDLKGRRVVNEKGTGHAILSVLLKQPKHTLFLVMDQPSFEAFRSVSANNGISQTEIDQWLKNNGSQAPIFIRGETLKEAADRAGIDSKSLSETVSRYNAFVKNGKDEDFQRSARFMKKTVSEKGPYYIVEQKPRFATTMGGVVLDTSLHVLDKSGKPIPHLYAAGEVGNSVHGTDSAPGANVGWGITSGKSVSDVIVKEIRR</sequence>
<dbReference type="PANTHER" id="PTHR43400:SF7">
    <property type="entry name" value="FAD-DEPENDENT OXIDOREDUCTASE 2 FAD BINDING DOMAIN-CONTAINING PROTEIN"/>
    <property type="match status" value="1"/>
</dbReference>
<dbReference type="InterPro" id="IPR003953">
    <property type="entry name" value="FAD-dep_OxRdtase_2_FAD-bd"/>
</dbReference>
<organism evidence="9 10">
    <name type="scientific">Mesosutterella porci</name>
    <dbReference type="NCBI Taxonomy" id="2915351"/>
    <lineage>
        <taxon>Bacteria</taxon>
        <taxon>Pseudomonadati</taxon>
        <taxon>Pseudomonadota</taxon>
        <taxon>Betaproteobacteria</taxon>
        <taxon>Burkholderiales</taxon>
        <taxon>Sutterellaceae</taxon>
        <taxon>Mesosutterella</taxon>
    </lineage>
</organism>
<name>A0ABS9MPZ9_9BURK</name>
<evidence type="ECO:0000313" key="9">
    <source>
        <dbReference type="EMBL" id="MCG5030113.1"/>
    </source>
</evidence>
<feature type="chain" id="PRO_5046780237" evidence="7">
    <location>
        <begin position="22"/>
        <end position="596"/>
    </location>
</feature>
<feature type="domain" description="FMN-binding" evidence="8">
    <location>
        <begin position="33"/>
        <end position="107"/>
    </location>
</feature>
<keyword evidence="10" id="KW-1185">Reference proteome</keyword>
<dbReference type="SUPFAM" id="SSF56425">
    <property type="entry name" value="Succinate dehydrogenase/fumarate reductase flavoprotein, catalytic domain"/>
    <property type="match status" value="1"/>
</dbReference>
<evidence type="ECO:0000256" key="1">
    <source>
        <dbReference type="ARBA" id="ARBA00001917"/>
    </source>
</evidence>
<dbReference type="SMART" id="SM00900">
    <property type="entry name" value="FMN_bind"/>
    <property type="match status" value="1"/>
</dbReference>
<accession>A0ABS9MPZ9</accession>
<gene>
    <name evidence="9" type="ORF">MAF45_01410</name>
</gene>
<evidence type="ECO:0000259" key="8">
    <source>
        <dbReference type="SMART" id="SM00900"/>
    </source>
</evidence>
<dbReference type="InterPro" id="IPR036188">
    <property type="entry name" value="FAD/NAD-bd_sf"/>
</dbReference>
<proteinExistence type="inferred from homology"/>
<evidence type="ECO:0000256" key="7">
    <source>
        <dbReference type="SAM" id="SignalP"/>
    </source>
</evidence>
<evidence type="ECO:0000256" key="3">
    <source>
        <dbReference type="ARBA" id="ARBA00008040"/>
    </source>
</evidence>
<comment type="cofactor">
    <cofactor evidence="1">
        <name>FMN</name>
        <dbReference type="ChEBI" id="CHEBI:58210"/>
    </cofactor>
</comment>